<comment type="similarity">
    <text evidence="1">Belongs to the peptidase M38 family.</text>
</comment>
<dbReference type="Proteomes" id="UP000255517">
    <property type="component" value="Unassembled WGS sequence"/>
</dbReference>
<name>A0A379C4K3_9FIRM</name>
<dbReference type="NCBIfam" id="TIGR01975">
    <property type="entry name" value="isoAsp_dipep"/>
    <property type="match status" value="1"/>
</dbReference>
<dbReference type="Pfam" id="PF01979">
    <property type="entry name" value="Amidohydro_1"/>
    <property type="match status" value="1"/>
</dbReference>
<feature type="binding site" evidence="3">
    <location>
        <begin position="70"/>
        <end position="72"/>
    </location>
    <ligand>
        <name>substrate</name>
    </ligand>
</feature>
<keyword evidence="1 6" id="KW-0378">Hydrolase</keyword>
<dbReference type="PANTHER" id="PTHR11647:SF1">
    <property type="entry name" value="COLLAPSIN RESPONSE MEDIATOR PROTEIN"/>
    <property type="match status" value="1"/>
</dbReference>
<accession>A0A379C4K3</accession>
<evidence type="ECO:0000256" key="3">
    <source>
        <dbReference type="PIRSR" id="PIRSR001238-2"/>
    </source>
</evidence>
<dbReference type="Gene3D" id="2.30.40.10">
    <property type="entry name" value="Urease, subunit C, domain 1"/>
    <property type="match status" value="1"/>
</dbReference>
<dbReference type="RefSeq" id="WP_019034590.1">
    <property type="nucleotide sequence ID" value="NZ_UGSZ01000001.1"/>
</dbReference>
<comment type="PTM">
    <text evidence="1">Carboxylation allows a single lysine to coordinate two zinc ions.</text>
</comment>
<dbReference type="GO" id="GO:0008237">
    <property type="term" value="F:metallopeptidase activity"/>
    <property type="evidence" value="ECO:0007669"/>
    <property type="project" value="UniProtKB-KW"/>
</dbReference>
<dbReference type="InterPro" id="IPR011059">
    <property type="entry name" value="Metal-dep_hydrolase_composite"/>
</dbReference>
<dbReference type="InterPro" id="IPR032466">
    <property type="entry name" value="Metal_Hydrolase"/>
</dbReference>
<evidence type="ECO:0000256" key="4">
    <source>
        <dbReference type="PIRSR" id="PIRSR001238-3"/>
    </source>
</evidence>
<feature type="binding site" evidence="3">
    <location>
        <position position="229"/>
    </location>
    <ligand>
        <name>substrate</name>
    </ligand>
</feature>
<evidence type="ECO:0000256" key="2">
    <source>
        <dbReference type="PIRSR" id="PIRSR001238-1"/>
    </source>
</evidence>
<dbReference type="PANTHER" id="PTHR11647">
    <property type="entry name" value="HYDRANTOINASE/DIHYDROPYRIMIDINASE FAMILY MEMBER"/>
    <property type="match status" value="1"/>
</dbReference>
<feature type="binding site" evidence="3">
    <location>
        <position position="293"/>
    </location>
    <ligand>
        <name>substrate</name>
    </ligand>
</feature>
<feature type="binding site" evidence="4">
    <location>
        <position position="226"/>
    </location>
    <ligand>
        <name>Zn(2+)</name>
        <dbReference type="ChEBI" id="CHEBI:29105"/>
        <label>2</label>
        <note>catalytic</note>
    </ligand>
</feature>
<dbReference type="InterPro" id="IPR006680">
    <property type="entry name" value="Amidohydro-rel"/>
</dbReference>
<dbReference type="STRING" id="1122949.GCA_000378725_00711"/>
<dbReference type="EC" id="3.4.19.-" evidence="1"/>
<evidence type="ECO:0000259" key="5">
    <source>
        <dbReference type="Pfam" id="PF01979"/>
    </source>
</evidence>
<dbReference type="GO" id="GO:0006508">
    <property type="term" value="P:proteolysis"/>
    <property type="evidence" value="ECO:0007669"/>
    <property type="project" value="UniProtKB-KW"/>
</dbReference>
<feature type="binding site" evidence="4">
    <location>
        <position position="65"/>
    </location>
    <ligand>
        <name>Zn(2+)</name>
        <dbReference type="ChEBI" id="CHEBI:29105"/>
        <label>1</label>
        <note>catalytic</note>
    </ligand>
</feature>
<comment type="subcellular location">
    <subcellularLocation>
        <location evidence="1">Cytoplasm</location>
    </subcellularLocation>
</comment>
<dbReference type="GO" id="GO:0016810">
    <property type="term" value="F:hydrolase activity, acting on carbon-nitrogen (but not peptide) bonds"/>
    <property type="evidence" value="ECO:0007669"/>
    <property type="project" value="InterPro"/>
</dbReference>
<reference evidence="6 7" key="1">
    <citation type="submission" date="2018-06" db="EMBL/GenBank/DDBJ databases">
        <authorList>
            <consortium name="Pathogen Informatics"/>
            <person name="Doyle S."/>
        </authorList>
    </citation>
    <scope>NUCLEOTIDE SEQUENCE [LARGE SCALE GENOMIC DNA]</scope>
    <source>
        <strain evidence="6 7">NCTC13149</strain>
    </source>
</reference>
<comment type="function">
    <text evidence="1">Catalyzes the hydrolytic cleavage of a subset of L-isoaspartyl (L-beta-aspartyl) dipeptides. Used to degrade proteins damaged by L-isoaspartyl residues formation.</text>
</comment>
<feature type="binding site" evidence="4">
    <location>
        <position position="197"/>
    </location>
    <ligand>
        <name>Zn(2+)</name>
        <dbReference type="ChEBI" id="CHEBI:29105"/>
        <label>2</label>
        <note>catalytic</note>
    </ligand>
</feature>
<dbReference type="OrthoDB" id="9775607at2"/>
<dbReference type="InterPro" id="IPR050378">
    <property type="entry name" value="Metallo-dep_Hydrolases_sf"/>
</dbReference>
<gene>
    <name evidence="6" type="primary">iadA</name>
    <name evidence="6" type="ORF">NCTC13149_00969</name>
</gene>
<dbReference type="Gene3D" id="3.20.20.140">
    <property type="entry name" value="Metal-dependent hydrolases"/>
    <property type="match status" value="1"/>
</dbReference>
<organism evidence="6 7">
    <name type="scientific">Peptoniphilus lacrimalis</name>
    <dbReference type="NCBI Taxonomy" id="33031"/>
    <lineage>
        <taxon>Bacteria</taxon>
        <taxon>Bacillati</taxon>
        <taxon>Bacillota</taxon>
        <taxon>Tissierellia</taxon>
        <taxon>Tissierellales</taxon>
        <taxon>Peptoniphilaceae</taxon>
        <taxon>Peptoniphilus</taxon>
    </lineage>
</organism>
<feature type="binding site" evidence="3">
    <location>
        <position position="132"/>
    </location>
    <ligand>
        <name>substrate</name>
    </ligand>
</feature>
<dbReference type="SUPFAM" id="SSF51338">
    <property type="entry name" value="Composite domain of metallo-dependent hydrolases"/>
    <property type="match status" value="1"/>
</dbReference>
<evidence type="ECO:0000313" key="7">
    <source>
        <dbReference type="Proteomes" id="UP000255517"/>
    </source>
</evidence>
<feature type="binding site" evidence="4">
    <location>
        <position position="63"/>
    </location>
    <ligand>
        <name>Zn(2+)</name>
        <dbReference type="ChEBI" id="CHEBI:29105"/>
        <label>1</label>
        <note>catalytic</note>
    </ligand>
</feature>
<dbReference type="EMBL" id="UGSZ01000001">
    <property type="protein sequence ID" value="SUB57153.1"/>
    <property type="molecule type" value="Genomic_DNA"/>
</dbReference>
<keyword evidence="1 4" id="KW-0479">Metal-binding</keyword>
<feature type="binding site" evidence="4">
    <location>
        <position position="289"/>
    </location>
    <ligand>
        <name>Zn(2+)</name>
        <dbReference type="ChEBI" id="CHEBI:29105"/>
        <label>1</label>
        <note>catalytic</note>
    </ligand>
</feature>
<comment type="cofactor">
    <cofactor evidence="1 4">
        <name>Zn(2+)</name>
        <dbReference type="ChEBI" id="CHEBI:29105"/>
    </cofactor>
    <text evidence="1 4">Binds 2 Zn(2+) ions per subunit.</text>
</comment>
<keyword evidence="1 4" id="KW-0862">Zinc</keyword>
<dbReference type="GO" id="GO:0046872">
    <property type="term" value="F:metal ion binding"/>
    <property type="evidence" value="ECO:0007669"/>
    <property type="project" value="UniProtKB-KW"/>
</dbReference>
<feature type="binding site" evidence="3">
    <location>
        <position position="165"/>
    </location>
    <ligand>
        <name>substrate</name>
    </ligand>
</feature>
<dbReference type="SUPFAM" id="SSF51556">
    <property type="entry name" value="Metallo-dependent hydrolases"/>
    <property type="match status" value="1"/>
</dbReference>
<feature type="domain" description="Amidohydrolase-related" evidence="5">
    <location>
        <begin position="268"/>
        <end position="380"/>
    </location>
</feature>
<protein>
    <recommendedName>
        <fullName evidence="1">Isoaspartyl dipeptidase</fullName>
        <ecNumber evidence="1">3.4.19.-</ecNumber>
    </recommendedName>
</protein>
<dbReference type="PIRSF" id="PIRSF001238">
    <property type="entry name" value="IadA"/>
    <property type="match status" value="1"/>
</dbReference>
<dbReference type="GO" id="GO:0005737">
    <property type="term" value="C:cytoplasm"/>
    <property type="evidence" value="ECO:0007669"/>
    <property type="project" value="UniProtKB-SubCell"/>
</dbReference>
<sequence length="398" mass="43353">MFKIIRNATVYNPDKLGKKDVLIVNDKIIAIDDKIEISSNGIFDVEEINCKGKILVPGFIDGHVHILGGGGEGGFSNRTPEATLSILTKAGVTTVVGVLGTDGVGRDMNALLSKARALEEEGITTFVFDGNYRLPIKTLTENLINDIMAIDKIIGIGEIALSDHRSSQPSFDEFVKTVADTRVGGILSGKAGIINAHLGDGKRCLDLINEVVEKTEIPISQFWPTHINRNAYLFEEGIKFAKKGGIIDFTGNSDPDLWEKLYGEVKVSKAIKRVLEEGISEDNFTLTSDGQGSFPMFDDKGNYKGIGIGTSSCLLESIKACVFEENIPLEKAIRAITVNPANILKLKNKGKIEKNYDADLCLLDEKTLDIDMVIAKGKIMVKDGNPKVFGVFEKDSKN</sequence>
<dbReference type="AlphaFoldDB" id="A0A379C4K3"/>
<feature type="active site" description="Proton acceptor" evidence="2">
    <location>
        <position position="289"/>
    </location>
</feature>
<dbReference type="GO" id="GO:0008798">
    <property type="term" value="F:beta-aspartyl-peptidase activity"/>
    <property type="evidence" value="ECO:0007669"/>
    <property type="project" value="InterPro"/>
</dbReference>
<proteinExistence type="inferred from homology"/>
<evidence type="ECO:0000313" key="6">
    <source>
        <dbReference type="EMBL" id="SUB57153.1"/>
    </source>
</evidence>
<dbReference type="InterPro" id="IPR010229">
    <property type="entry name" value="Pept_M38_dipep"/>
</dbReference>
<keyword evidence="1" id="KW-0645">Protease</keyword>
<keyword evidence="1" id="KW-0482">Metalloprotease</keyword>
<feature type="binding site" evidence="3">
    <location>
        <position position="101"/>
    </location>
    <ligand>
        <name>substrate</name>
    </ligand>
</feature>
<evidence type="ECO:0000256" key="1">
    <source>
        <dbReference type="PIRNR" id="PIRNR001238"/>
    </source>
</evidence>